<dbReference type="Proteomes" id="UP001519290">
    <property type="component" value="Unassembled WGS sequence"/>
</dbReference>
<protein>
    <submittedName>
        <fullName evidence="1">Uncharacterized protein</fullName>
    </submittedName>
</protein>
<sequence>MTPTGSLIARSASGDPALLERERIRALLVQGRPELEGRMQLGPSGALVIPLPTGRSIEIGRMRRRGSARWVVVTPLGDRARLREPATLHSVARTALAALEGDEVRR</sequence>
<accession>A0ABS4X1I7</accession>
<comment type="caution">
    <text evidence="1">The sequence shown here is derived from an EMBL/GenBank/DDBJ whole genome shotgun (WGS) entry which is preliminary data.</text>
</comment>
<evidence type="ECO:0000313" key="2">
    <source>
        <dbReference type="Proteomes" id="UP001519290"/>
    </source>
</evidence>
<dbReference type="EMBL" id="JAGIOD010000001">
    <property type="protein sequence ID" value="MBP2382315.1"/>
    <property type="molecule type" value="Genomic_DNA"/>
</dbReference>
<dbReference type="RefSeq" id="WP_209902085.1">
    <property type="nucleotide sequence ID" value="NZ_BAAAJW010000003.1"/>
</dbReference>
<keyword evidence="2" id="KW-1185">Reference proteome</keyword>
<name>A0ABS4X1I7_9MICO</name>
<organism evidence="1 2">
    <name type="scientific">Brachybacterium sacelli</name>
    <dbReference type="NCBI Taxonomy" id="173364"/>
    <lineage>
        <taxon>Bacteria</taxon>
        <taxon>Bacillati</taxon>
        <taxon>Actinomycetota</taxon>
        <taxon>Actinomycetes</taxon>
        <taxon>Micrococcales</taxon>
        <taxon>Dermabacteraceae</taxon>
        <taxon>Brachybacterium</taxon>
    </lineage>
</organism>
<proteinExistence type="predicted"/>
<reference evidence="1 2" key="1">
    <citation type="submission" date="2021-03" db="EMBL/GenBank/DDBJ databases">
        <title>Sequencing the genomes of 1000 actinobacteria strains.</title>
        <authorList>
            <person name="Klenk H.-P."/>
        </authorList>
    </citation>
    <scope>NUCLEOTIDE SEQUENCE [LARGE SCALE GENOMIC DNA]</scope>
    <source>
        <strain evidence="1 2">DSM 14566</strain>
    </source>
</reference>
<gene>
    <name evidence="1" type="ORF">JOF43_002272</name>
</gene>
<evidence type="ECO:0000313" key="1">
    <source>
        <dbReference type="EMBL" id="MBP2382315.1"/>
    </source>
</evidence>